<dbReference type="Proteomes" id="UP001055879">
    <property type="component" value="Linkage Group LG01"/>
</dbReference>
<reference evidence="1 2" key="2">
    <citation type="journal article" date="2022" name="Mol. Ecol. Resour.">
        <title>The genomes of chicory, endive, great burdock and yacon provide insights into Asteraceae paleo-polyploidization history and plant inulin production.</title>
        <authorList>
            <person name="Fan W."/>
            <person name="Wang S."/>
            <person name="Wang H."/>
            <person name="Wang A."/>
            <person name="Jiang F."/>
            <person name="Liu H."/>
            <person name="Zhao H."/>
            <person name="Xu D."/>
            <person name="Zhang Y."/>
        </authorList>
    </citation>
    <scope>NUCLEOTIDE SEQUENCE [LARGE SCALE GENOMIC DNA]</scope>
    <source>
        <strain evidence="2">cv. Niubang</strain>
    </source>
</reference>
<gene>
    <name evidence="1" type="ORF">L6452_03341</name>
</gene>
<name>A0ACB9FMH2_ARCLA</name>
<evidence type="ECO:0000313" key="2">
    <source>
        <dbReference type="Proteomes" id="UP001055879"/>
    </source>
</evidence>
<organism evidence="1 2">
    <name type="scientific">Arctium lappa</name>
    <name type="common">Greater burdock</name>
    <name type="synonym">Lappa major</name>
    <dbReference type="NCBI Taxonomy" id="4217"/>
    <lineage>
        <taxon>Eukaryota</taxon>
        <taxon>Viridiplantae</taxon>
        <taxon>Streptophyta</taxon>
        <taxon>Embryophyta</taxon>
        <taxon>Tracheophyta</taxon>
        <taxon>Spermatophyta</taxon>
        <taxon>Magnoliopsida</taxon>
        <taxon>eudicotyledons</taxon>
        <taxon>Gunneridae</taxon>
        <taxon>Pentapetalae</taxon>
        <taxon>asterids</taxon>
        <taxon>campanulids</taxon>
        <taxon>Asterales</taxon>
        <taxon>Asteraceae</taxon>
        <taxon>Carduoideae</taxon>
        <taxon>Cardueae</taxon>
        <taxon>Arctiinae</taxon>
        <taxon>Arctium</taxon>
    </lineage>
</organism>
<evidence type="ECO:0000313" key="1">
    <source>
        <dbReference type="EMBL" id="KAI3772161.1"/>
    </source>
</evidence>
<proteinExistence type="predicted"/>
<sequence length="264" mass="29375">MACCSIQSMIPTIYGPSSSYFCYSSVIVLRVNCSKFPNRNLKKIGKKIGKKFEVCRAMVQQTRVQGASATYAKEMERLPAKESLLLTFQARMEVHCFNMYKIQPPPSVPNATEHIPEATMDVGPDEDPPVYLSGLCGFLYTIANCFVLLVDSKNSLDSSHGSDTLLKIRNHNLLHIMKKELVLYVASAALGCLVLFVGLKHLDPNREASKKALEQKIEISKPLGRPFIQTSPYEVSKQYNVVPPILTELGKVGCFSASILQRKK</sequence>
<comment type="caution">
    <text evidence="1">The sequence shown here is derived from an EMBL/GenBank/DDBJ whole genome shotgun (WGS) entry which is preliminary data.</text>
</comment>
<dbReference type="EMBL" id="CM042047">
    <property type="protein sequence ID" value="KAI3772161.1"/>
    <property type="molecule type" value="Genomic_DNA"/>
</dbReference>
<protein>
    <submittedName>
        <fullName evidence="1">Uncharacterized protein</fullName>
    </submittedName>
</protein>
<keyword evidence="2" id="KW-1185">Reference proteome</keyword>
<reference evidence="2" key="1">
    <citation type="journal article" date="2022" name="Mol. Ecol. Resour.">
        <title>The genomes of chicory, endive, great burdock and yacon provide insights into Asteraceae palaeo-polyploidization history and plant inulin production.</title>
        <authorList>
            <person name="Fan W."/>
            <person name="Wang S."/>
            <person name="Wang H."/>
            <person name="Wang A."/>
            <person name="Jiang F."/>
            <person name="Liu H."/>
            <person name="Zhao H."/>
            <person name="Xu D."/>
            <person name="Zhang Y."/>
        </authorList>
    </citation>
    <scope>NUCLEOTIDE SEQUENCE [LARGE SCALE GENOMIC DNA]</scope>
    <source>
        <strain evidence="2">cv. Niubang</strain>
    </source>
</reference>
<accession>A0ACB9FMH2</accession>